<name>A0A9K3H5B5_HELAN</name>
<dbReference type="AlphaFoldDB" id="A0A9K3H5B5"/>
<organism evidence="1 2">
    <name type="scientific">Helianthus annuus</name>
    <name type="common">Common sunflower</name>
    <dbReference type="NCBI Taxonomy" id="4232"/>
    <lineage>
        <taxon>Eukaryota</taxon>
        <taxon>Viridiplantae</taxon>
        <taxon>Streptophyta</taxon>
        <taxon>Embryophyta</taxon>
        <taxon>Tracheophyta</taxon>
        <taxon>Spermatophyta</taxon>
        <taxon>Magnoliopsida</taxon>
        <taxon>eudicotyledons</taxon>
        <taxon>Gunneridae</taxon>
        <taxon>Pentapetalae</taxon>
        <taxon>asterids</taxon>
        <taxon>campanulids</taxon>
        <taxon>Asterales</taxon>
        <taxon>Asteraceae</taxon>
        <taxon>Asteroideae</taxon>
        <taxon>Heliantheae alliance</taxon>
        <taxon>Heliantheae</taxon>
        <taxon>Helianthus</taxon>
    </lineage>
</organism>
<proteinExistence type="predicted"/>
<dbReference type="Gramene" id="mRNA:HanXRQr2_Chr14g0629471">
    <property type="protein sequence ID" value="mRNA:HanXRQr2_Chr14g0629471"/>
    <property type="gene ID" value="HanXRQr2_Chr14g0629471"/>
</dbReference>
<dbReference type="Proteomes" id="UP000215914">
    <property type="component" value="Unassembled WGS sequence"/>
</dbReference>
<accession>A0A9K3H5B5</accession>
<reference evidence="1" key="1">
    <citation type="journal article" date="2017" name="Nature">
        <title>The sunflower genome provides insights into oil metabolism, flowering and Asterid evolution.</title>
        <authorList>
            <person name="Badouin H."/>
            <person name="Gouzy J."/>
            <person name="Grassa C.J."/>
            <person name="Murat F."/>
            <person name="Staton S.E."/>
            <person name="Cottret L."/>
            <person name="Lelandais-Briere C."/>
            <person name="Owens G.L."/>
            <person name="Carrere S."/>
            <person name="Mayjonade B."/>
            <person name="Legrand L."/>
            <person name="Gill N."/>
            <person name="Kane N.C."/>
            <person name="Bowers J.E."/>
            <person name="Hubner S."/>
            <person name="Bellec A."/>
            <person name="Berard A."/>
            <person name="Berges H."/>
            <person name="Blanchet N."/>
            <person name="Boniface M.C."/>
            <person name="Brunel D."/>
            <person name="Catrice O."/>
            <person name="Chaidir N."/>
            <person name="Claudel C."/>
            <person name="Donnadieu C."/>
            <person name="Faraut T."/>
            <person name="Fievet G."/>
            <person name="Helmstetter N."/>
            <person name="King M."/>
            <person name="Knapp S.J."/>
            <person name="Lai Z."/>
            <person name="Le Paslier M.C."/>
            <person name="Lippi Y."/>
            <person name="Lorenzon L."/>
            <person name="Mandel J.R."/>
            <person name="Marage G."/>
            <person name="Marchand G."/>
            <person name="Marquand E."/>
            <person name="Bret-Mestries E."/>
            <person name="Morien E."/>
            <person name="Nambeesan S."/>
            <person name="Nguyen T."/>
            <person name="Pegot-Espagnet P."/>
            <person name="Pouilly N."/>
            <person name="Raftis F."/>
            <person name="Sallet E."/>
            <person name="Schiex T."/>
            <person name="Thomas J."/>
            <person name="Vandecasteele C."/>
            <person name="Vares D."/>
            <person name="Vear F."/>
            <person name="Vautrin S."/>
            <person name="Crespi M."/>
            <person name="Mangin B."/>
            <person name="Burke J.M."/>
            <person name="Salse J."/>
            <person name="Munos S."/>
            <person name="Vincourt P."/>
            <person name="Rieseberg L.H."/>
            <person name="Langlade N.B."/>
        </authorList>
    </citation>
    <scope>NUCLEOTIDE SEQUENCE</scope>
    <source>
        <tissue evidence="1">Leaves</tissue>
    </source>
</reference>
<comment type="caution">
    <text evidence="1">The sequence shown here is derived from an EMBL/GenBank/DDBJ whole genome shotgun (WGS) entry which is preliminary data.</text>
</comment>
<keyword evidence="2" id="KW-1185">Reference proteome</keyword>
<gene>
    <name evidence="1" type="ORF">HanXRQr2_Chr14g0629471</name>
</gene>
<evidence type="ECO:0000313" key="2">
    <source>
        <dbReference type="Proteomes" id="UP000215914"/>
    </source>
</evidence>
<sequence>MKSIRLDIYHQIPRCFWFSAKRTPVEYQRPQVRAAVEWSLRSRQGELAASHTYLLLSFGVRITLSLDRVTYNLIVQQIACDLSDQLYRPM</sequence>
<dbReference type="EMBL" id="MNCJ02000329">
    <property type="protein sequence ID" value="KAF5767845.1"/>
    <property type="molecule type" value="Genomic_DNA"/>
</dbReference>
<evidence type="ECO:0000313" key="1">
    <source>
        <dbReference type="EMBL" id="KAF5767845.1"/>
    </source>
</evidence>
<reference evidence="1" key="2">
    <citation type="submission" date="2020-06" db="EMBL/GenBank/DDBJ databases">
        <title>Helianthus annuus Genome sequencing and assembly Release 2.</title>
        <authorList>
            <person name="Gouzy J."/>
            <person name="Langlade N."/>
            <person name="Munos S."/>
        </authorList>
    </citation>
    <scope>NUCLEOTIDE SEQUENCE</scope>
    <source>
        <tissue evidence="1">Leaves</tissue>
    </source>
</reference>
<protein>
    <submittedName>
        <fullName evidence="1">Uncharacterized protein</fullName>
    </submittedName>
</protein>